<dbReference type="GO" id="GO:0004089">
    <property type="term" value="F:carbonate dehydratase activity"/>
    <property type="evidence" value="ECO:0007669"/>
    <property type="project" value="UniProtKB-UniRule"/>
</dbReference>
<feature type="binding site" evidence="4">
    <location>
        <position position="99"/>
    </location>
    <ligand>
        <name>Zn(2+)</name>
        <dbReference type="ChEBI" id="CHEBI:29105"/>
    </ligand>
</feature>
<dbReference type="EMBL" id="ML976979">
    <property type="protein sequence ID" value="KAF1962493.1"/>
    <property type="molecule type" value="Genomic_DNA"/>
</dbReference>
<dbReference type="InterPro" id="IPR036874">
    <property type="entry name" value="Carbonic_anhydrase_sf"/>
</dbReference>
<dbReference type="Gene3D" id="3.40.1050.10">
    <property type="entry name" value="Carbonic anhydrase"/>
    <property type="match status" value="1"/>
</dbReference>
<keyword evidence="5" id="KW-0456">Lyase</keyword>
<organism evidence="6 7">
    <name type="scientific">Byssothecium circinans</name>
    <dbReference type="NCBI Taxonomy" id="147558"/>
    <lineage>
        <taxon>Eukaryota</taxon>
        <taxon>Fungi</taxon>
        <taxon>Dikarya</taxon>
        <taxon>Ascomycota</taxon>
        <taxon>Pezizomycotina</taxon>
        <taxon>Dothideomycetes</taxon>
        <taxon>Pleosporomycetidae</taxon>
        <taxon>Pleosporales</taxon>
        <taxon>Massarineae</taxon>
        <taxon>Massarinaceae</taxon>
        <taxon>Byssothecium</taxon>
    </lineage>
</organism>
<comment type="cofactor">
    <cofactor evidence="4">
        <name>Zn(2+)</name>
        <dbReference type="ChEBI" id="CHEBI:29105"/>
    </cofactor>
    <text evidence="4">Binds 1 zinc ion per subunit.</text>
</comment>
<keyword evidence="2 4" id="KW-0479">Metal-binding</keyword>
<protein>
    <recommendedName>
        <fullName evidence="5">Carbonic anhydrase</fullName>
        <ecNumber evidence="5">4.2.1.1</ecNumber>
    </recommendedName>
    <alternativeName>
        <fullName evidence="5">Carbonate dehydratase</fullName>
    </alternativeName>
</protein>
<dbReference type="Proteomes" id="UP000800035">
    <property type="component" value="Unassembled WGS sequence"/>
</dbReference>
<evidence type="ECO:0000256" key="2">
    <source>
        <dbReference type="ARBA" id="ARBA00022723"/>
    </source>
</evidence>
<evidence type="ECO:0000256" key="5">
    <source>
        <dbReference type="RuleBase" id="RU003956"/>
    </source>
</evidence>
<comment type="similarity">
    <text evidence="1 5">Belongs to the beta-class carbonic anhydrase family.</text>
</comment>
<dbReference type="AlphaFoldDB" id="A0A6A5UBF1"/>
<comment type="function">
    <text evidence="5">Reversible hydration of carbon dioxide.</text>
</comment>
<dbReference type="Pfam" id="PF00484">
    <property type="entry name" value="Pro_CA"/>
    <property type="match status" value="1"/>
</dbReference>
<dbReference type="EC" id="4.2.1.1" evidence="5"/>
<feature type="binding site" evidence="4">
    <location>
        <position position="102"/>
    </location>
    <ligand>
        <name>Zn(2+)</name>
        <dbReference type="ChEBI" id="CHEBI:29105"/>
    </ligand>
</feature>
<dbReference type="SUPFAM" id="SSF53056">
    <property type="entry name" value="beta-carbonic anhydrase, cab"/>
    <property type="match status" value="1"/>
</dbReference>
<dbReference type="GO" id="GO:0008270">
    <property type="term" value="F:zinc ion binding"/>
    <property type="evidence" value="ECO:0007669"/>
    <property type="project" value="UniProtKB-UniRule"/>
</dbReference>
<accession>A0A6A5UBF1</accession>
<dbReference type="PANTHER" id="PTHR43175:SF3">
    <property type="entry name" value="CARBON DISULFIDE HYDROLASE"/>
    <property type="match status" value="1"/>
</dbReference>
<dbReference type="InterPro" id="IPR001765">
    <property type="entry name" value="Carbonic_anhydrase"/>
</dbReference>
<dbReference type="OrthoDB" id="10248475at2759"/>
<reference evidence="6" key="1">
    <citation type="journal article" date="2020" name="Stud. Mycol.">
        <title>101 Dothideomycetes genomes: a test case for predicting lifestyles and emergence of pathogens.</title>
        <authorList>
            <person name="Haridas S."/>
            <person name="Albert R."/>
            <person name="Binder M."/>
            <person name="Bloem J."/>
            <person name="Labutti K."/>
            <person name="Salamov A."/>
            <person name="Andreopoulos B."/>
            <person name="Baker S."/>
            <person name="Barry K."/>
            <person name="Bills G."/>
            <person name="Bluhm B."/>
            <person name="Cannon C."/>
            <person name="Castanera R."/>
            <person name="Culley D."/>
            <person name="Daum C."/>
            <person name="Ezra D."/>
            <person name="Gonzalez J."/>
            <person name="Henrissat B."/>
            <person name="Kuo A."/>
            <person name="Liang C."/>
            <person name="Lipzen A."/>
            <person name="Lutzoni F."/>
            <person name="Magnuson J."/>
            <person name="Mondo S."/>
            <person name="Nolan M."/>
            <person name="Ohm R."/>
            <person name="Pangilinan J."/>
            <person name="Park H.-J."/>
            <person name="Ramirez L."/>
            <person name="Alfaro M."/>
            <person name="Sun H."/>
            <person name="Tritt A."/>
            <person name="Yoshinaga Y."/>
            <person name="Zwiers L.-H."/>
            <person name="Turgeon B."/>
            <person name="Goodwin S."/>
            <person name="Spatafora J."/>
            <person name="Crous P."/>
            <person name="Grigoriev I."/>
        </authorList>
    </citation>
    <scope>NUCLEOTIDE SEQUENCE</scope>
    <source>
        <strain evidence="6">CBS 675.92</strain>
    </source>
</reference>
<keyword evidence="3 4" id="KW-0862">Zinc</keyword>
<gene>
    <name evidence="6" type="ORF">CC80DRAFT_570481</name>
</gene>
<dbReference type="SMART" id="SM00947">
    <property type="entry name" value="Pro_CA"/>
    <property type="match status" value="1"/>
</dbReference>
<feature type="binding site" evidence="4">
    <location>
        <position position="46"/>
    </location>
    <ligand>
        <name>Zn(2+)</name>
        <dbReference type="ChEBI" id="CHEBI:29105"/>
    </ligand>
</feature>
<evidence type="ECO:0000313" key="6">
    <source>
        <dbReference type="EMBL" id="KAF1962493.1"/>
    </source>
</evidence>
<dbReference type="CDD" id="cd03379">
    <property type="entry name" value="beta_CA_cladeD"/>
    <property type="match status" value="1"/>
</dbReference>
<comment type="catalytic activity">
    <reaction evidence="5">
        <text>hydrogencarbonate + H(+) = CO2 + H2O</text>
        <dbReference type="Rhea" id="RHEA:10748"/>
        <dbReference type="ChEBI" id="CHEBI:15377"/>
        <dbReference type="ChEBI" id="CHEBI:15378"/>
        <dbReference type="ChEBI" id="CHEBI:16526"/>
        <dbReference type="ChEBI" id="CHEBI:17544"/>
        <dbReference type="EC" id="4.2.1.1"/>
    </reaction>
</comment>
<proteinExistence type="inferred from homology"/>
<evidence type="ECO:0000256" key="3">
    <source>
        <dbReference type="ARBA" id="ARBA00022833"/>
    </source>
</evidence>
<evidence type="ECO:0000256" key="1">
    <source>
        <dbReference type="ARBA" id="ARBA00006217"/>
    </source>
</evidence>
<evidence type="ECO:0000256" key="4">
    <source>
        <dbReference type="PIRSR" id="PIRSR601765-1"/>
    </source>
</evidence>
<name>A0A6A5UBF1_9PLEO</name>
<evidence type="ECO:0000313" key="7">
    <source>
        <dbReference type="Proteomes" id="UP000800035"/>
    </source>
</evidence>
<dbReference type="PANTHER" id="PTHR43175">
    <property type="entry name" value="CARBONIC ANHYDRASE"/>
    <property type="match status" value="1"/>
</dbReference>
<keyword evidence="7" id="KW-1185">Reference proteome</keyword>
<sequence length="179" mass="19860">MASSRFQTLLQRNEETLSSYIVPPTMEVRSARPFTKENGAVFIISCADPRVEPAEFLQLKKGEAVVFRVAGGRVQEQVLRGMEIIGTLAPIGLVVVIHHSDCGGLFRTDEEVSDILAQRFPEHAHEVEGKSFGTFKHLGLEGSIREDVEKVKGWAFLPKFAEVKGYAFITETGELKEVV</sequence>
<feature type="binding site" evidence="4">
    <location>
        <position position="48"/>
    </location>
    <ligand>
        <name>Zn(2+)</name>
        <dbReference type="ChEBI" id="CHEBI:29105"/>
    </ligand>
</feature>